<dbReference type="Pfam" id="PF13239">
    <property type="entry name" value="2TM"/>
    <property type="match status" value="1"/>
</dbReference>
<accession>A0A8J6Q0F2</accession>
<name>A0A8J6Q0F2_9FLAO</name>
<evidence type="ECO:0000313" key="3">
    <source>
        <dbReference type="EMBL" id="MBD0833138.1"/>
    </source>
</evidence>
<protein>
    <submittedName>
        <fullName evidence="3">2TM domain-containing protein</fullName>
    </submittedName>
</protein>
<dbReference type="InterPro" id="IPR025698">
    <property type="entry name" value="2TM_dom"/>
</dbReference>
<dbReference type="Proteomes" id="UP000600588">
    <property type="component" value="Unassembled WGS sequence"/>
</dbReference>
<evidence type="ECO:0000313" key="4">
    <source>
        <dbReference type="Proteomes" id="UP000600588"/>
    </source>
</evidence>
<keyword evidence="1" id="KW-0472">Membrane</keyword>
<keyword evidence="1" id="KW-0812">Transmembrane</keyword>
<gene>
    <name evidence="3" type="ORF">ICJ83_13445</name>
</gene>
<dbReference type="EMBL" id="JACVXB010000006">
    <property type="protein sequence ID" value="MBD0833138.1"/>
    <property type="molecule type" value="Genomic_DNA"/>
</dbReference>
<dbReference type="RefSeq" id="WP_188230923.1">
    <property type="nucleotide sequence ID" value="NZ_JACVXB010000006.1"/>
</dbReference>
<organism evidence="3 4">
    <name type="scientific">Aestuariibaculum sediminum</name>
    <dbReference type="NCBI Taxonomy" id="2770637"/>
    <lineage>
        <taxon>Bacteria</taxon>
        <taxon>Pseudomonadati</taxon>
        <taxon>Bacteroidota</taxon>
        <taxon>Flavobacteriia</taxon>
        <taxon>Flavobacteriales</taxon>
        <taxon>Flavobacteriaceae</taxon>
    </lineage>
</organism>
<evidence type="ECO:0000256" key="1">
    <source>
        <dbReference type="SAM" id="Phobius"/>
    </source>
</evidence>
<feature type="transmembrane region" description="Helical" evidence="1">
    <location>
        <begin position="31"/>
        <end position="52"/>
    </location>
</feature>
<sequence>MRSLRKNTESPFNKEDAYLRAENRIKKLKGFYWHLFWYVIINLFLIILKLVYDLNDEFWSFNTFSTAIFWGVGLCFHAFGVFGKHLIFSRDWENRKIQEFLDKDKNQWE</sequence>
<keyword evidence="1" id="KW-1133">Transmembrane helix</keyword>
<comment type="caution">
    <text evidence="3">The sequence shown here is derived from an EMBL/GenBank/DDBJ whole genome shotgun (WGS) entry which is preliminary data.</text>
</comment>
<feature type="domain" description="2TM" evidence="2">
    <location>
        <begin position="20"/>
        <end position="101"/>
    </location>
</feature>
<feature type="transmembrane region" description="Helical" evidence="1">
    <location>
        <begin position="64"/>
        <end position="87"/>
    </location>
</feature>
<dbReference type="AlphaFoldDB" id="A0A8J6Q0F2"/>
<proteinExistence type="predicted"/>
<reference evidence="3 4" key="1">
    <citation type="submission" date="2020-09" db="EMBL/GenBank/DDBJ databases">
        <title>TT11 complete genome.</title>
        <authorList>
            <person name="Wu Z."/>
        </authorList>
    </citation>
    <scope>NUCLEOTIDE SEQUENCE [LARGE SCALE GENOMIC DNA]</scope>
    <source>
        <strain evidence="3 4">TT11</strain>
    </source>
</reference>
<keyword evidence="4" id="KW-1185">Reference proteome</keyword>
<evidence type="ECO:0000259" key="2">
    <source>
        <dbReference type="Pfam" id="PF13239"/>
    </source>
</evidence>